<dbReference type="AlphaFoldDB" id="D3AQI5"/>
<evidence type="ECO:0000313" key="2">
    <source>
        <dbReference type="Proteomes" id="UP000004968"/>
    </source>
</evidence>
<dbReference type="Proteomes" id="UP000004968">
    <property type="component" value="Unassembled WGS sequence"/>
</dbReference>
<dbReference type="EMBL" id="ACIO01000655">
    <property type="protein sequence ID" value="EFC95926.1"/>
    <property type="molecule type" value="Genomic_DNA"/>
</dbReference>
<reference evidence="1 2" key="1">
    <citation type="submission" date="2010-01" db="EMBL/GenBank/DDBJ databases">
        <authorList>
            <person name="Weinstock G."/>
            <person name="Sodergren E."/>
            <person name="Clifton S."/>
            <person name="Fulton L."/>
            <person name="Fulton B."/>
            <person name="Courtney L."/>
            <person name="Fronick C."/>
            <person name="Harrison M."/>
            <person name="Strong C."/>
            <person name="Farmer C."/>
            <person name="Delahaunty K."/>
            <person name="Markovic C."/>
            <person name="Hall O."/>
            <person name="Minx P."/>
            <person name="Tomlinson C."/>
            <person name="Mitreva M."/>
            <person name="Nelson J."/>
            <person name="Hou S."/>
            <person name="Wollam A."/>
            <person name="Pepin K.H."/>
            <person name="Johnson M."/>
            <person name="Bhonagiri V."/>
            <person name="Nash W.E."/>
            <person name="Warren W."/>
            <person name="Chinwalla A."/>
            <person name="Mardis E.R."/>
            <person name="Wilson R.K."/>
        </authorList>
    </citation>
    <scope>NUCLEOTIDE SEQUENCE [LARGE SCALE GENOMIC DNA]</scope>
    <source>
        <strain evidence="1 2">DSM 13479</strain>
    </source>
</reference>
<protein>
    <submittedName>
        <fullName evidence="1">Uncharacterized protein</fullName>
    </submittedName>
</protein>
<organism evidence="1 2">
    <name type="scientific">Hungatella hathewayi DSM 13479</name>
    <dbReference type="NCBI Taxonomy" id="566550"/>
    <lineage>
        <taxon>Bacteria</taxon>
        <taxon>Bacillati</taxon>
        <taxon>Bacillota</taxon>
        <taxon>Clostridia</taxon>
        <taxon>Lachnospirales</taxon>
        <taxon>Lachnospiraceae</taxon>
        <taxon>Hungatella</taxon>
    </lineage>
</organism>
<comment type="caution">
    <text evidence="1">The sequence shown here is derived from an EMBL/GenBank/DDBJ whole genome shotgun (WGS) entry which is preliminary data.</text>
</comment>
<gene>
    <name evidence="1" type="ORF">CLOSTHATH_05891</name>
</gene>
<proteinExistence type="predicted"/>
<accession>D3AQI5</accession>
<sequence length="44" mass="5243">MGASFFIVQAENRKKLSYLVKQTDFNFIRTYCVVYLNTGKEYQK</sequence>
<dbReference type="HOGENOM" id="CLU_3217227_0_0_9"/>
<name>D3AQI5_9FIRM</name>
<evidence type="ECO:0000313" key="1">
    <source>
        <dbReference type="EMBL" id="EFC95926.1"/>
    </source>
</evidence>